<reference evidence="12 13" key="4">
    <citation type="journal article" date="2019" name="Nat. Med.">
        <title>A library of human gut bacterial isolates paired with longitudinal multiomics data enables mechanistic microbiome research.</title>
        <authorList>
            <person name="Poyet M."/>
            <person name="Groussin M."/>
            <person name="Gibbons S.M."/>
            <person name="Avila-Pacheco J."/>
            <person name="Jiang X."/>
            <person name="Kearney S.M."/>
            <person name="Perrotta A.R."/>
            <person name="Berdy B."/>
            <person name="Zhao S."/>
            <person name="Lieberman T.D."/>
            <person name="Swanson P.K."/>
            <person name="Smith M."/>
            <person name="Roesemann S."/>
            <person name="Alexander J.E."/>
            <person name="Rich S.A."/>
            <person name="Livny J."/>
            <person name="Vlamakis H."/>
            <person name="Clish C."/>
            <person name="Bullock K."/>
            <person name="Deik A."/>
            <person name="Scott J."/>
            <person name="Pierce K.A."/>
            <person name="Xavier R.J."/>
            <person name="Alm E.J."/>
        </authorList>
    </citation>
    <scope>NUCLEOTIDE SEQUENCE [LARGE SCALE GENOMIC DNA]</scope>
    <source>
        <strain evidence="7 13">BIOML-A10</strain>
        <strain evidence="6 12">BIOML-A11</strain>
    </source>
</reference>
<dbReference type="InterPro" id="IPR001296">
    <property type="entry name" value="Glyco_trans_1"/>
</dbReference>
<name>A0A174X7U6_PARDI</name>
<keyword evidence="4" id="KW-0328">Glycosyltransferase</keyword>
<evidence type="ECO:0000313" key="12">
    <source>
        <dbReference type="Proteomes" id="UP000450599"/>
    </source>
</evidence>
<evidence type="ECO:0000313" key="3">
    <source>
        <dbReference type="EMBL" id="CUN33257.1"/>
    </source>
</evidence>
<evidence type="ECO:0000313" key="5">
    <source>
        <dbReference type="EMBL" id="MCB6518221.1"/>
    </source>
</evidence>
<dbReference type="RefSeq" id="WP_057320045.1">
    <property type="nucleotide sequence ID" value="NZ_CAXVLJ010000011.1"/>
</dbReference>
<gene>
    <name evidence="4" type="primary">glgA_2</name>
    <name evidence="8" type="ORF">B5F32_21110</name>
    <name evidence="3" type="ORF">ERS852429_04326</name>
    <name evidence="4" type="ORF">ERS852560_03918</name>
    <name evidence="7" type="ORF">GKD54_21335</name>
    <name evidence="6" type="ORF">GKD58_21585</name>
    <name evidence="5" type="ORF">LI194_10470</name>
</gene>
<dbReference type="EC" id="2.4.1.21" evidence="4"/>
<dbReference type="EMBL" id="WKMW01000031">
    <property type="protein sequence ID" value="MRY86801.1"/>
    <property type="molecule type" value="Genomic_DNA"/>
</dbReference>
<dbReference type="Proteomes" id="UP001198806">
    <property type="component" value="Unassembled WGS sequence"/>
</dbReference>
<dbReference type="EMBL" id="NFJX01000039">
    <property type="protein sequence ID" value="OUP13371.1"/>
    <property type="molecule type" value="Genomic_DNA"/>
</dbReference>
<dbReference type="GO" id="GO:0009011">
    <property type="term" value="F:alpha-1,4-glucan glucosyltransferase (ADP-glucose donor) activity"/>
    <property type="evidence" value="ECO:0007669"/>
    <property type="project" value="UniProtKB-EC"/>
</dbReference>
<evidence type="ECO:0000259" key="1">
    <source>
        <dbReference type="Pfam" id="PF00534"/>
    </source>
</evidence>
<keyword evidence="4" id="KW-0808">Transferase</keyword>
<evidence type="ECO:0000313" key="9">
    <source>
        <dbReference type="Proteomes" id="UP000095332"/>
    </source>
</evidence>
<feature type="domain" description="Glycosyltransferase subfamily 4-like N-terminal" evidence="2">
    <location>
        <begin position="17"/>
        <end position="163"/>
    </location>
</feature>
<proteinExistence type="predicted"/>
<organism evidence="4 9">
    <name type="scientific">Parabacteroides distasonis</name>
    <dbReference type="NCBI Taxonomy" id="823"/>
    <lineage>
        <taxon>Bacteria</taxon>
        <taxon>Pseudomonadati</taxon>
        <taxon>Bacteroidota</taxon>
        <taxon>Bacteroidia</taxon>
        <taxon>Bacteroidales</taxon>
        <taxon>Tannerellaceae</taxon>
        <taxon>Parabacteroides</taxon>
    </lineage>
</organism>
<dbReference type="Pfam" id="PF13439">
    <property type="entry name" value="Glyco_transf_4"/>
    <property type="match status" value="1"/>
</dbReference>
<evidence type="ECO:0000313" key="11">
    <source>
        <dbReference type="Proteomes" id="UP000195950"/>
    </source>
</evidence>
<dbReference type="Proteomes" id="UP000095332">
    <property type="component" value="Unassembled WGS sequence"/>
</dbReference>
<dbReference type="Gene3D" id="3.40.50.2000">
    <property type="entry name" value="Glycogen Phosphorylase B"/>
    <property type="match status" value="2"/>
</dbReference>
<reference evidence="11" key="2">
    <citation type="submission" date="2017-04" db="EMBL/GenBank/DDBJ databases">
        <title>Function of individual gut microbiota members based on whole genome sequencing of pure cultures obtained from chicken caecum.</title>
        <authorList>
            <person name="Medvecky M."/>
            <person name="Cejkova D."/>
            <person name="Polansky O."/>
            <person name="Karasova D."/>
            <person name="Kubasova T."/>
            <person name="Cizek A."/>
            <person name="Rychlik I."/>
        </authorList>
    </citation>
    <scope>NUCLEOTIDE SEQUENCE [LARGE SCALE GENOMIC DNA]</scope>
    <source>
        <strain evidence="11">An199</strain>
    </source>
</reference>
<dbReference type="PANTHER" id="PTHR45947">
    <property type="entry name" value="SULFOQUINOVOSYL TRANSFERASE SQD2"/>
    <property type="match status" value="1"/>
</dbReference>
<reference evidence="9 10" key="1">
    <citation type="submission" date="2015-09" db="EMBL/GenBank/DDBJ databases">
        <authorList>
            <consortium name="Pathogen Informatics"/>
        </authorList>
    </citation>
    <scope>NUCLEOTIDE SEQUENCE [LARGE SCALE GENOMIC DNA]</scope>
    <source>
        <strain evidence="3 10">2789STDY5608872</strain>
        <strain evidence="4 9">2789STDY5834948</strain>
    </source>
</reference>
<dbReference type="Pfam" id="PF00534">
    <property type="entry name" value="Glycos_transf_1"/>
    <property type="match status" value="1"/>
</dbReference>
<dbReference type="InterPro" id="IPR028098">
    <property type="entry name" value="Glyco_trans_4-like_N"/>
</dbReference>
<dbReference type="SUPFAM" id="SSF53756">
    <property type="entry name" value="UDP-Glycosyltransferase/glycogen phosphorylase"/>
    <property type="match status" value="1"/>
</dbReference>
<dbReference type="Proteomes" id="UP000195950">
    <property type="component" value="Unassembled WGS sequence"/>
</dbReference>
<dbReference type="AlphaFoldDB" id="A0A174X7U6"/>
<sequence length="375" mass="43625">MKVLQICNDFAGSKVHVSLVRKLDEKGVEQVVYCPVRDQKLIGVNRFEGTHVEFIYSYIIKSWYKFLYHYKRRVLYKDMKARVDLSEFDLIHAATLFSDGGLAYKAYREYGIPYIVAVRNTDINTFSKTQPQTWNAGREILLHAKNIIFLSKALKKEFEQLYFTRSILECIRYKFVFQPNGIDDYWLSHLDTTIRSGRGVLYVGDFSRNKNVSRLIEAIRRVRFNPAFKDVYLTIIGGGEDHRNKTLNVINRNSDFVRNLGRIHDKSIIRSIMRHHALFAMPSIYETFGLVYIEALSQNLPIIYGKGQGVDQLFSEKESPVGIGVNAKSIEEIEQAIYTILNNQSIYSNKQVDFTLFDWNWIAEKYINGYKSIVQ</sequence>
<reference evidence="5" key="5">
    <citation type="submission" date="2021-10" db="EMBL/GenBank/DDBJ databases">
        <title>Collection of gut derived symbiotic bacterial strains cultured from healthy donors.</title>
        <authorList>
            <person name="Lin H."/>
            <person name="Littmann E."/>
            <person name="Kohout C."/>
            <person name="Pamer E.G."/>
        </authorList>
    </citation>
    <scope>NUCLEOTIDE SEQUENCE</scope>
    <source>
        <strain evidence="5">DFI.2.94</strain>
    </source>
</reference>
<protein>
    <submittedName>
        <fullName evidence="4">Capsular glucan synthase</fullName>
        <ecNumber evidence="4">2.4.1.21</ecNumber>
    </submittedName>
    <submittedName>
        <fullName evidence="5 6">Glycosyltransferase</fullName>
    </submittedName>
</protein>
<dbReference type="EMBL" id="CZBM01000021">
    <property type="protein sequence ID" value="CUQ53686.1"/>
    <property type="molecule type" value="Genomic_DNA"/>
</dbReference>
<evidence type="ECO:0000259" key="2">
    <source>
        <dbReference type="Pfam" id="PF13439"/>
    </source>
</evidence>
<dbReference type="EMBL" id="WKMX01000028">
    <property type="protein sequence ID" value="MRZ08693.1"/>
    <property type="molecule type" value="Genomic_DNA"/>
</dbReference>
<dbReference type="Proteomes" id="UP000471216">
    <property type="component" value="Unassembled WGS sequence"/>
</dbReference>
<feature type="domain" description="Glycosyl transferase family 1" evidence="1">
    <location>
        <begin position="200"/>
        <end position="345"/>
    </location>
</feature>
<reference evidence="8" key="3">
    <citation type="journal article" date="2018" name="BMC Genomics">
        <title>Whole genome sequencing and function prediction of 133 gut anaerobes isolated from chicken caecum in pure cultures.</title>
        <authorList>
            <person name="Medvecky M."/>
            <person name="Cejkova D."/>
            <person name="Polansky O."/>
            <person name="Karasova D."/>
            <person name="Kubasova T."/>
            <person name="Cizek A."/>
            <person name="Rychlik I."/>
        </authorList>
    </citation>
    <scope>NUCLEOTIDE SEQUENCE</scope>
    <source>
        <strain evidence="8">An199</strain>
    </source>
</reference>
<evidence type="ECO:0000313" key="13">
    <source>
        <dbReference type="Proteomes" id="UP000471216"/>
    </source>
</evidence>
<evidence type="ECO:0000313" key="8">
    <source>
        <dbReference type="EMBL" id="OUP13371.1"/>
    </source>
</evidence>
<evidence type="ECO:0000313" key="4">
    <source>
        <dbReference type="EMBL" id="CUQ53686.1"/>
    </source>
</evidence>
<dbReference type="Proteomes" id="UP000095591">
    <property type="component" value="Unassembled WGS sequence"/>
</dbReference>
<dbReference type="PANTHER" id="PTHR45947:SF3">
    <property type="entry name" value="SULFOQUINOVOSYL TRANSFERASE SQD2"/>
    <property type="match status" value="1"/>
</dbReference>
<dbReference type="EMBL" id="CYXP01000016">
    <property type="protein sequence ID" value="CUN33257.1"/>
    <property type="molecule type" value="Genomic_DNA"/>
</dbReference>
<evidence type="ECO:0000313" key="7">
    <source>
        <dbReference type="EMBL" id="MRZ08693.1"/>
    </source>
</evidence>
<evidence type="ECO:0000313" key="10">
    <source>
        <dbReference type="Proteomes" id="UP000095591"/>
    </source>
</evidence>
<dbReference type="Proteomes" id="UP000450599">
    <property type="component" value="Unassembled WGS sequence"/>
</dbReference>
<accession>A0A174X7U6</accession>
<dbReference type="InterPro" id="IPR050194">
    <property type="entry name" value="Glycosyltransferase_grp1"/>
</dbReference>
<dbReference type="EMBL" id="JAJCNI010000011">
    <property type="protein sequence ID" value="MCB6518221.1"/>
    <property type="molecule type" value="Genomic_DNA"/>
</dbReference>
<dbReference type="CDD" id="cd03801">
    <property type="entry name" value="GT4_PimA-like"/>
    <property type="match status" value="1"/>
</dbReference>
<evidence type="ECO:0000313" key="6">
    <source>
        <dbReference type="EMBL" id="MRY86801.1"/>
    </source>
</evidence>